<evidence type="ECO:0000256" key="1">
    <source>
        <dbReference type="ARBA" id="ARBA00022801"/>
    </source>
</evidence>
<protein>
    <submittedName>
        <fullName evidence="3">Pimeloyl-ACP methyl ester carboxylesterase</fullName>
    </submittedName>
</protein>
<dbReference type="InterPro" id="IPR029058">
    <property type="entry name" value="AB_hydrolase_fold"/>
</dbReference>
<dbReference type="Gene3D" id="3.40.50.1820">
    <property type="entry name" value="alpha/beta hydrolase"/>
    <property type="match status" value="1"/>
</dbReference>
<reference evidence="4" key="1">
    <citation type="submission" date="2016-10" db="EMBL/GenBank/DDBJ databases">
        <authorList>
            <person name="Varghese N."/>
            <person name="Submissions S."/>
        </authorList>
    </citation>
    <scope>NUCLEOTIDE SEQUENCE [LARGE SCALE GENOMIC DNA]</scope>
    <source>
        <strain evidence="4">DSM 22965</strain>
    </source>
</reference>
<gene>
    <name evidence="3" type="ORF">SAMN04489719_1760</name>
</gene>
<dbReference type="Pfam" id="PF00561">
    <property type="entry name" value="Abhydrolase_1"/>
    <property type="match status" value="1"/>
</dbReference>
<sequence>MSTISIPSMPHIDGIAHRRIRVGDLEVHVAEAGPASATPVLLLHGSPVHWLEQAGVMRELAGDHRAIAPDARGLGWTTGPADRITEASLVADALGLLDALGIDRVHLVAQDFSMFAGWRLAFDHADRIASLVALQSPHPWMRPTAAMLRQAWRLWFQPVIAAPGLGPLVLRSGRQRLMRHLLRYGGHEVTGVALASFLERMRQPDVARGLSTAYRQLILPGMAALPRGPFDGRHLAVPTRILVGLDDPVLRIDGMGPWRGTAGDLEVRPVERAAHFVALERPDAVAAAVRELSAAAPTGA</sequence>
<dbReference type="SUPFAM" id="SSF53474">
    <property type="entry name" value="alpha/beta-Hydrolases"/>
    <property type="match status" value="1"/>
</dbReference>
<dbReference type="OrthoDB" id="2987348at2"/>
<dbReference type="PRINTS" id="PR00412">
    <property type="entry name" value="EPOXHYDRLASE"/>
</dbReference>
<keyword evidence="4" id="KW-1185">Reference proteome</keyword>
<dbReference type="InterPro" id="IPR000639">
    <property type="entry name" value="Epox_hydrolase-like"/>
</dbReference>
<dbReference type="InterPro" id="IPR000073">
    <property type="entry name" value="AB_hydrolase_1"/>
</dbReference>
<dbReference type="PANTHER" id="PTHR43329">
    <property type="entry name" value="EPOXIDE HYDROLASE"/>
    <property type="match status" value="1"/>
</dbReference>
<dbReference type="EMBL" id="LT629734">
    <property type="protein sequence ID" value="SDS19473.1"/>
    <property type="molecule type" value="Genomic_DNA"/>
</dbReference>
<dbReference type="GO" id="GO:0016787">
    <property type="term" value="F:hydrolase activity"/>
    <property type="evidence" value="ECO:0007669"/>
    <property type="project" value="UniProtKB-KW"/>
</dbReference>
<evidence type="ECO:0000313" key="3">
    <source>
        <dbReference type="EMBL" id="SDS19473.1"/>
    </source>
</evidence>
<name>A0A1H1Q820_9MICO</name>
<dbReference type="STRING" id="684552.SAMN04489719_1760"/>
<organism evidence="3 4">
    <name type="scientific">Agrococcus carbonis</name>
    <dbReference type="NCBI Taxonomy" id="684552"/>
    <lineage>
        <taxon>Bacteria</taxon>
        <taxon>Bacillati</taxon>
        <taxon>Actinomycetota</taxon>
        <taxon>Actinomycetes</taxon>
        <taxon>Micrococcales</taxon>
        <taxon>Microbacteriaceae</taxon>
        <taxon>Agrococcus</taxon>
    </lineage>
</organism>
<evidence type="ECO:0000259" key="2">
    <source>
        <dbReference type="Pfam" id="PF00561"/>
    </source>
</evidence>
<keyword evidence="1" id="KW-0378">Hydrolase</keyword>
<evidence type="ECO:0000313" key="4">
    <source>
        <dbReference type="Proteomes" id="UP000199649"/>
    </source>
</evidence>
<accession>A0A1H1Q820</accession>
<dbReference type="Proteomes" id="UP000199649">
    <property type="component" value="Chromosome I"/>
</dbReference>
<dbReference type="AlphaFoldDB" id="A0A1H1Q820"/>
<dbReference type="RefSeq" id="WP_092666663.1">
    <property type="nucleotide sequence ID" value="NZ_LT629734.1"/>
</dbReference>
<feature type="domain" description="AB hydrolase-1" evidence="2">
    <location>
        <begin position="39"/>
        <end position="282"/>
    </location>
</feature>
<proteinExistence type="predicted"/>